<dbReference type="STRING" id="946677.SAMN05444484_102382"/>
<accession>A0A1M7D173</accession>
<dbReference type="RefSeq" id="WP_068841852.1">
    <property type="nucleotide sequence ID" value="NZ_FRBT01000002.1"/>
</dbReference>
<dbReference type="OrthoDB" id="765034at2"/>
<sequence length="153" mass="17444">MKNQPFCLLLGEEIIVTLFKDEINELQDYAMDAGDPLSYIMGTDAWLELQETGEQTALVGRTYDKTYFTCFIADGITQKIKENEECGIIVISSSTEFTLEDLSTNLGSNSTVDDIAEWIEDKIENNSMDINGLIFCYYTKEIRKKYHGDDYVD</sequence>
<evidence type="ECO:0000313" key="2">
    <source>
        <dbReference type="Proteomes" id="UP000184028"/>
    </source>
</evidence>
<reference evidence="2" key="1">
    <citation type="submission" date="2016-11" db="EMBL/GenBank/DDBJ databases">
        <authorList>
            <person name="Varghese N."/>
            <person name="Submissions S."/>
        </authorList>
    </citation>
    <scope>NUCLEOTIDE SEQUENCE [LARGE SCALE GENOMIC DNA]</scope>
    <source>
        <strain evidence="2">DSM 24724</strain>
    </source>
</reference>
<dbReference type="AlphaFoldDB" id="A0A1M7D173"/>
<name>A0A1M7D173_9FLAO</name>
<evidence type="ECO:0000313" key="1">
    <source>
        <dbReference type="EMBL" id="SHL73185.1"/>
    </source>
</evidence>
<gene>
    <name evidence="1" type="ORF">SAMN05444484_102382</name>
</gene>
<proteinExistence type="predicted"/>
<protein>
    <submittedName>
        <fullName evidence="1">Uncharacterized protein</fullName>
    </submittedName>
</protein>
<dbReference type="EMBL" id="FRBT01000002">
    <property type="protein sequence ID" value="SHL73185.1"/>
    <property type="molecule type" value="Genomic_DNA"/>
</dbReference>
<keyword evidence="2" id="KW-1185">Reference proteome</keyword>
<organism evidence="1 2">
    <name type="scientific">Flavobacterium chilense</name>
    <dbReference type="NCBI Taxonomy" id="946677"/>
    <lineage>
        <taxon>Bacteria</taxon>
        <taxon>Pseudomonadati</taxon>
        <taxon>Bacteroidota</taxon>
        <taxon>Flavobacteriia</taxon>
        <taxon>Flavobacteriales</taxon>
        <taxon>Flavobacteriaceae</taxon>
        <taxon>Flavobacterium</taxon>
    </lineage>
</organism>
<dbReference type="Proteomes" id="UP000184028">
    <property type="component" value="Unassembled WGS sequence"/>
</dbReference>